<dbReference type="Proteomes" id="UP000705823">
    <property type="component" value="Unassembled WGS sequence"/>
</dbReference>
<feature type="transmembrane region" description="Helical" evidence="8">
    <location>
        <begin position="181"/>
        <end position="199"/>
    </location>
</feature>
<feature type="transmembrane region" description="Helical" evidence="8">
    <location>
        <begin position="147"/>
        <end position="169"/>
    </location>
</feature>
<comment type="caution">
    <text evidence="9">The sequence shown here is derived from an EMBL/GenBank/DDBJ whole genome shotgun (WGS) entry which is preliminary data.</text>
</comment>
<proteinExistence type="inferred from homology"/>
<reference evidence="9" key="1">
    <citation type="submission" date="2019-02" db="EMBL/GenBank/DDBJ databases">
        <title>Halonotius sp. a new haloarchaeum isolated from saline soil.</title>
        <authorList>
            <person name="Duran-Viseras A."/>
            <person name="Sanchez-Porro C."/>
            <person name="Ventosa A."/>
        </authorList>
    </citation>
    <scope>NUCLEOTIDE SEQUENCE</scope>
    <source>
        <strain evidence="9">F15B</strain>
    </source>
</reference>
<keyword evidence="3" id="KW-0813">Transport</keyword>
<organism evidence="9 10">
    <name type="scientific">Halonotius terrestris</name>
    <dbReference type="NCBI Taxonomy" id="2487750"/>
    <lineage>
        <taxon>Archaea</taxon>
        <taxon>Methanobacteriati</taxon>
        <taxon>Methanobacteriota</taxon>
        <taxon>Stenosarchaea group</taxon>
        <taxon>Halobacteria</taxon>
        <taxon>Halobacteriales</taxon>
        <taxon>Haloferacaceae</taxon>
        <taxon>Halonotius</taxon>
    </lineage>
</organism>
<dbReference type="OrthoDB" id="170360at2157"/>
<gene>
    <name evidence="9" type="ORF">EGH24_05635</name>
</gene>
<evidence type="ECO:0000256" key="4">
    <source>
        <dbReference type="ARBA" id="ARBA00022475"/>
    </source>
</evidence>
<evidence type="ECO:0000256" key="8">
    <source>
        <dbReference type="SAM" id="Phobius"/>
    </source>
</evidence>
<evidence type="ECO:0000256" key="1">
    <source>
        <dbReference type="ARBA" id="ARBA00004651"/>
    </source>
</evidence>
<comment type="subcellular location">
    <subcellularLocation>
        <location evidence="1">Cell membrane</location>
        <topology evidence="1">Multi-pass membrane protein</topology>
    </subcellularLocation>
</comment>
<evidence type="ECO:0000256" key="6">
    <source>
        <dbReference type="ARBA" id="ARBA00022989"/>
    </source>
</evidence>
<dbReference type="AlphaFoldDB" id="A0A8J8PCX2"/>
<feature type="transmembrane region" description="Helical" evidence="8">
    <location>
        <begin position="89"/>
        <end position="109"/>
    </location>
</feature>
<evidence type="ECO:0000256" key="7">
    <source>
        <dbReference type="ARBA" id="ARBA00023136"/>
    </source>
</evidence>
<evidence type="ECO:0000256" key="2">
    <source>
        <dbReference type="ARBA" id="ARBA00010735"/>
    </source>
</evidence>
<evidence type="ECO:0000313" key="9">
    <source>
        <dbReference type="EMBL" id="TQQ82918.1"/>
    </source>
</evidence>
<accession>A0A8J8PCX2</accession>
<dbReference type="GO" id="GO:0005886">
    <property type="term" value="C:plasma membrane"/>
    <property type="evidence" value="ECO:0007669"/>
    <property type="project" value="UniProtKB-SubCell"/>
</dbReference>
<keyword evidence="6 8" id="KW-1133">Transmembrane helix</keyword>
<keyword evidence="7 8" id="KW-0472">Membrane</keyword>
<dbReference type="InterPro" id="IPR011606">
    <property type="entry name" value="Brnchd-chn_aa_trnsp_permease"/>
</dbReference>
<protein>
    <submittedName>
        <fullName evidence="9">Branched-chain amino acid ABC transporter permease</fullName>
    </submittedName>
</protein>
<evidence type="ECO:0000313" key="10">
    <source>
        <dbReference type="Proteomes" id="UP000705823"/>
    </source>
</evidence>
<feature type="transmembrane region" description="Helical" evidence="8">
    <location>
        <begin position="226"/>
        <end position="242"/>
    </location>
</feature>
<dbReference type="PANTHER" id="PTHR34979:SF1">
    <property type="entry name" value="INNER MEMBRANE PROTEIN YGAZ"/>
    <property type="match status" value="1"/>
</dbReference>
<feature type="transmembrane region" description="Helical" evidence="8">
    <location>
        <begin position="21"/>
        <end position="51"/>
    </location>
</feature>
<dbReference type="Pfam" id="PF03591">
    <property type="entry name" value="AzlC"/>
    <property type="match status" value="1"/>
</dbReference>
<keyword evidence="10" id="KW-1185">Reference proteome</keyword>
<feature type="transmembrane region" description="Helical" evidence="8">
    <location>
        <begin position="63"/>
        <end position="82"/>
    </location>
</feature>
<comment type="similarity">
    <text evidence="2">Belongs to the AzlC family.</text>
</comment>
<dbReference type="PANTHER" id="PTHR34979">
    <property type="entry name" value="INNER MEMBRANE PROTEIN YGAZ"/>
    <property type="match status" value="1"/>
</dbReference>
<name>A0A8J8PCX2_9EURY</name>
<sequence>MPPCSVSMSKRRREIDSERMAFSGVGLRAGIIAGTPVAVGVAGYGLVFGIIADRAGLSVAEAALMSATVLAGAAQLIAVELWTEPLPVVALLTTTAVVNLRYLLLGAALQPWLRSLSPLATYTSVFFVADENWALSIEAFRNGRRDAAFLLGSGIVLWLLWIVATVVGATAGEFIESPTRFGIDFVLPALFLTLAVGFWEGRQSVLPWAGAAGVGIAAEVFLPGKWYIICGALAGVVVAVVMRDA</sequence>
<dbReference type="GO" id="GO:1903785">
    <property type="term" value="P:L-valine transmembrane transport"/>
    <property type="evidence" value="ECO:0007669"/>
    <property type="project" value="TreeGrafter"/>
</dbReference>
<keyword evidence="5 8" id="KW-0812">Transmembrane</keyword>
<keyword evidence="4" id="KW-1003">Cell membrane</keyword>
<evidence type="ECO:0000256" key="3">
    <source>
        <dbReference type="ARBA" id="ARBA00022448"/>
    </source>
</evidence>
<evidence type="ECO:0000256" key="5">
    <source>
        <dbReference type="ARBA" id="ARBA00022692"/>
    </source>
</evidence>
<dbReference type="EMBL" id="RKLU01000002">
    <property type="protein sequence ID" value="TQQ82918.1"/>
    <property type="molecule type" value="Genomic_DNA"/>
</dbReference>